<proteinExistence type="inferred from homology"/>
<evidence type="ECO:0000259" key="2">
    <source>
        <dbReference type="PROSITE" id="PS51719"/>
    </source>
</evidence>
<dbReference type="AlphaFoldDB" id="A0A420I4S5"/>
<keyword evidence="3" id="KW-0378">Hydrolase</keyword>
<reference evidence="3 4" key="1">
    <citation type="journal article" date="2018" name="BMC Genomics">
        <title>Comparative genome analyses reveal sequence features reflecting distinct modes of host-adaptation between dicot and monocot powdery mildew.</title>
        <authorList>
            <person name="Wu Y."/>
            <person name="Ma X."/>
            <person name="Pan Z."/>
            <person name="Kale S.D."/>
            <person name="Song Y."/>
            <person name="King H."/>
            <person name="Zhang Q."/>
            <person name="Presley C."/>
            <person name="Deng X."/>
            <person name="Wei C.I."/>
            <person name="Xiao S."/>
        </authorList>
    </citation>
    <scope>NUCLEOTIDE SEQUENCE [LARGE SCALE GENOMIC DNA]</scope>
    <source>
        <strain evidence="3">UMSG2</strain>
    </source>
</reference>
<comment type="caution">
    <text evidence="3">The sequence shown here is derived from an EMBL/GenBank/DDBJ whole genome shotgun (WGS) entry which is preliminary data.</text>
</comment>
<dbReference type="GO" id="GO:0016787">
    <property type="term" value="F:hydrolase activity"/>
    <property type="evidence" value="ECO:0007669"/>
    <property type="project" value="UniProtKB-KW"/>
</dbReference>
<accession>A0A420I4S5</accession>
<keyword evidence="4" id="KW-1185">Reference proteome</keyword>
<name>A0A420I4S5_9PEZI</name>
<organism evidence="3 4">
    <name type="scientific">Erysiphe neolycopersici</name>
    <dbReference type="NCBI Taxonomy" id="212602"/>
    <lineage>
        <taxon>Eukaryota</taxon>
        <taxon>Fungi</taxon>
        <taxon>Dikarya</taxon>
        <taxon>Ascomycota</taxon>
        <taxon>Pezizomycotina</taxon>
        <taxon>Leotiomycetes</taxon>
        <taxon>Erysiphales</taxon>
        <taxon>Erysiphaceae</taxon>
        <taxon>Erysiphe</taxon>
    </lineage>
</organism>
<feature type="domain" description="Septin-type G" evidence="2">
    <location>
        <begin position="113"/>
        <end position="469"/>
    </location>
</feature>
<protein>
    <submittedName>
        <fullName evidence="3">Putative p-loop containing nucleoside triphosphate hydrolase</fullName>
    </submittedName>
</protein>
<dbReference type="SUPFAM" id="SSF52540">
    <property type="entry name" value="P-loop containing nucleoside triphosphate hydrolases"/>
    <property type="match status" value="1"/>
</dbReference>
<dbReference type="Pfam" id="PF00735">
    <property type="entry name" value="Septin"/>
    <property type="match status" value="1"/>
</dbReference>
<dbReference type="InterPro" id="IPR030379">
    <property type="entry name" value="G_SEPTIN_dom"/>
</dbReference>
<keyword evidence="1" id="KW-0547">Nucleotide-binding</keyword>
<dbReference type="PROSITE" id="PS51719">
    <property type="entry name" value="G_SEPTIN"/>
    <property type="match status" value="1"/>
</dbReference>
<dbReference type="OrthoDB" id="5337438at2759"/>
<dbReference type="PANTHER" id="PTHR18884">
    <property type="entry name" value="SEPTIN"/>
    <property type="match status" value="1"/>
</dbReference>
<gene>
    <name evidence="3" type="ORF">OnM2_016047</name>
</gene>
<dbReference type="InterPro" id="IPR027417">
    <property type="entry name" value="P-loop_NTPase"/>
</dbReference>
<dbReference type="Gene3D" id="3.40.50.300">
    <property type="entry name" value="P-loop containing nucleotide triphosphate hydrolases"/>
    <property type="match status" value="1"/>
</dbReference>
<dbReference type="STRING" id="212602.A0A420I4S5"/>
<dbReference type="GO" id="GO:0005525">
    <property type="term" value="F:GTP binding"/>
    <property type="evidence" value="ECO:0007669"/>
    <property type="project" value="UniProtKB-KW"/>
</dbReference>
<sequence length="473" mass="54453">MDDPLIRGIANAQIIRRSSLGGLMRRSRSTEIKSKKNKQTVARELELEKERQYQLKIALHSNPPTAFHVHKIPKSEKSSISNESCLDVATIVLPPIEVENVAIQLPNFARSASLISFFLIKLTNLNLVKSSGKTSFLNFLKSTLASPPKTKTTQLSNLREDIFAPPYPRIGSFEKHEFEAKIDTDRINLTLWDSKGLEKENIKYQIREIISFIEGKFEDTFREELKVIRAPICSRDTHIHVVFLLLDPLSIEQGLNTLKSSTLHDSWLNEKSEYSTFDLAGRMEEDVEIKVIRALQGKAIVLPIISKADIITSAHMAFLKKNIREKLWKANLDLLDAFETEDDDKDLLQSSNNTNMGSNVEVDAGIRSPRIYETVTSTPKVYIKYSDHTDKPTNYLENSALPFSIISPDLYEPDIIGRRFPWGLANPLNSEHCEFIHLKNNIFYEWREELRDVCWKVLYENWRTNRFLQYLQQ</sequence>
<evidence type="ECO:0000256" key="1">
    <source>
        <dbReference type="RuleBase" id="RU004560"/>
    </source>
</evidence>
<dbReference type="Proteomes" id="UP000286134">
    <property type="component" value="Unassembled WGS sequence"/>
</dbReference>
<dbReference type="EMBL" id="MCFK01001695">
    <property type="protein sequence ID" value="RKF64708.1"/>
    <property type="molecule type" value="Genomic_DNA"/>
</dbReference>
<keyword evidence="1" id="KW-0342">GTP-binding</keyword>
<comment type="similarity">
    <text evidence="1">Belongs to the TRAFAC class TrmE-Era-EngA-EngB-Septin-like GTPase superfamily. Septin GTPase family.</text>
</comment>
<evidence type="ECO:0000313" key="3">
    <source>
        <dbReference type="EMBL" id="RKF64708.1"/>
    </source>
</evidence>
<evidence type="ECO:0000313" key="4">
    <source>
        <dbReference type="Proteomes" id="UP000286134"/>
    </source>
</evidence>